<dbReference type="GO" id="GO:0000272">
    <property type="term" value="P:polysaccharide catabolic process"/>
    <property type="evidence" value="ECO:0007669"/>
    <property type="project" value="InterPro"/>
</dbReference>
<feature type="domain" description="Cohesin" evidence="1">
    <location>
        <begin position="42"/>
        <end position="135"/>
    </location>
</feature>
<protein>
    <recommendedName>
        <fullName evidence="1">Cohesin domain-containing protein</fullName>
    </recommendedName>
</protein>
<sequence>MILFTSCTKDVTGTTGVFTNPLDPETAVDIGFETPAVVFFPATASTSVGGGVTLDIHAMDVDSIAGSHIQVSYNKTKLSLLSLSPGSFYEGAPEMLFYYEDDTDLGLIDIYSGFLGVDSASVSGTGQLASMVFTTISAGVSTV</sequence>
<dbReference type="InterPro" id="IPR002102">
    <property type="entry name" value="Cohesin_dom"/>
</dbReference>
<evidence type="ECO:0000259" key="1">
    <source>
        <dbReference type="Pfam" id="PF00963"/>
    </source>
</evidence>
<dbReference type="AlphaFoldDB" id="A0A382J8K6"/>
<dbReference type="EMBL" id="UINC01072339">
    <property type="protein sequence ID" value="SVC07905.1"/>
    <property type="molecule type" value="Genomic_DNA"/>
</dbReference>
<accession>A0A382J8K6</accession>
<proteinExistence type="predicted"/>
<reference evidence="2" key="1">
    <citation type="submission" date="2018-05" db="EMBL/GenBank/DDBJ databases">
        <authorList>
            <person name="Lanie J.A."/>
            <person name="Ng W.-L."/>
            <person name="Kazmierczak K.M."/>
            <person name="Andrzejewski T.M."/>
            <person name="Davidsen T.M."/>
            <person name="Wayne K.J."/>
            <person name="Tettelin H."/>
            <person name="Glass J.I."/>
            <person name="Rusch D."/>
            <person name="Podicherti R."/>
            <person name="Tsui H.-C.T."/>
            <person name="Winkler M.E."/>
        </authorList>
    </citation>
    <scope>NUCLEOTIDE SEQUENCE</scope>
</reference>
<organism evidence="2">
    <name type="scientific">marine metagenome</name>
    <dbReference type="NCBI Taxonomy" id="408172"/>
    <lineage>
        <taxon>unclassified sequences</taxon>
        <taxon>metagenomes</taxon>
        <taxon>ecological metagenomes</taxon>
    </lineage>
</organism>
<dbReference type="Gene3D" id="2.60.40.680">
    <property type="match status" value="1"/>
</dbReference>
<dbReference type="GO" id="GO:0030246">
    <property type="term" value="F:carbohydrate binding"/>
    <property type="evidence" value="ECO:0007669"/>
    <property type="project" value="InterPro"/>
</dbReference>
<evidence type="ECO:0000313" key="2">
    <source>
        <dbReference type="EMBL" id="SVC07905.1"/>
    </source>
</evidence>
<dbReference type="SUPFAM" id="SSF49384">
    <property type="entry name" value="Carbohydrate-binding domain"/>
    <property type="match status" value="1"/>
</dbReference>
<feature type="non-terminal residue" evidence="2">
    <location>
        <position position="143"/>
    </location>
</feature>
<gene>
    <name evidence="2" type="ORF">METZ01_LOCUS260759</name>
</gene>
<name>A0A382J8K6_9ZZZZ</name>
<dbReference type="Pfam" id="PF00963">
    <property type="entry name" value="Cohesin"/>
    <property type="match status" value="1"/>
</dbReference>
<dbReference type="InterPro" id="IPR008965">
    <property type="entry name" value="CBM2/CBM3_carb-bd_dom_sf"/>
</dbReference>